<evidence type="ECO:0000256" key="3">
    <source>
        <dbReference type="ARBA" id="ARBA00022898"/>
    </source>
</evidence>
<dbReference type="InterPro" id="IPR000277">
    <property type="entry name" value="Cys/Met-Metab_PyrdxlP-dep_enz"/>
</dbReference>
<dbReference type="EMBL" id="UINC01111370">
    <property type="protein sequence ID" value="SVC79537.1"/>
    <property type="molecule type" value="Genomic_DNA"/>
</dbReference>
<comment type="similarity">
    <text evidence="2">Belongs to the trans-sulfuration enzymes family.</text>
</comment>
<name>A0A382Q392_9ZZZZ</name>
<dbReference type="GO" id="GO:0019346">
    <property type="term" value="P:transsulfuration"/>
    <property type="evidence" value="ECO:0007669"/>
    <property type="project" value="InterPro"/>
</dbReference>
<dbReference type="SUPFAM" id="SSF53383">
    <property type="entry name" value="PLP-dependent transferases"/>
    <property type="match status" value="1"/>
</dbReference>
<feature type="non-terminal residue" evidence="4">
    <location>
        <position position="193"/>
    </location>
</feature>
<dbReference type="Pfam" id="PF01053">
    <property type="entry name" value="Cys_Met_Meta_PP"/>
    <property type="match status" value="1"/>
</dbReference>
<sequence length="193" mass="21401">MAVHAGVKSDAQTGAVMTPIYATSTYEHRSPGEHSGYEYSRTQNPTREVLEKSLAELEGGNRAFAFSSGVAAQSAILEILKPGDHIVAFDDLYGGTFRLFNEIKTKSSGITVTYVDLNKNFSKEIKKNTKMIWIETPTNPLLKITDLKRISRIAKKNKLITVCDNTFATPFNQKPLNFGIDIVNHSLTKYING</sequence>
<reference evidence="4" key="1">
    <citation type="submission" date="2018-05" db="EMBL/GenBank/DDBJ databases">
        <authorList>
            <person name="Lanie J.A."/>
            <person name="Ng W.-L."/>
            <person name="Kazmierczak K.M."/>
            <person name="Andrzejewski T.M."/>
            <person name="Davidsen T.M."/>
            <person name="Wayne K.J."/>
            <person name="Tettelin H."/>
            <person name="Glass J.I."/>
            <person name="Rusch D."/>
            <person name="Podicherti R."/>
            <person name="Tsui H.-C.T."/>
            <person name="Winkler M.E."/>
        </authorList>
    </citation>
    <scope>NUCLEOTIDE SEQUENCE</scope>
</reference>
<dbReference type="GO" id="GO:0019343">
    <property type="term" value="P:cysteine biosynthetic process via cystathionine"/>
    <property type="evidence" value="ECO:0007669"/>
    <property type="project" value="TreeGrafter"/>
</dbReference>
<gene>
    <name evidence="4" type="ORF">METZ01_LOCUS332391</name>
</gene>
<protein>
    <recommendedName>
        <fullName evidence="5">Cystathionine gamma-synthase</fullName>
    </recommendedName>
</protein>
<dbReference type="FunFam" id="3.40.640.10:FF:000046">
    <property type="entry name" value="Cystathionine gamma-lyase"/>
    <property type="match status" value="1"/>
</dbReference>
<evidence type="ECO:0008006" key="5">
    <source>
        <dbReference type="Google" id="ProtNLM"/>
    </source>
</evidence>
<dbReference type="GO" id="GO:0004123">
    <property type="term" value="F:cystathionine gamma-lyase activity"/>
    <property type="evidence" value="ECO:0007669"/>
    <property type="project" value="TreeGrafter"/>
</dbReference>
<dbReference type="InterPro" id="IPR015421">
    <property type="entry name" value="PyrdxlP-dep_Trfase_major"/>
</dbReference>
<proteinExistence type="inferred from homology"/>
<accession>A0A382Q392</accession>
<comment type="cofactor">
    <cofactor evidence="1">
        <name>pyridoxal 5'-phosphate</name>
        <dbReference type="ChEBI" id="CHEBI:597326"/>
    </cofactor>
</comment>
<dbReference type="PANTHER" id="PTHR11808:SF15">
    <property type="entry name" value="CYSTATHIONINE GAMMA-LYASE"/>
    <property type="match status" value="1"/>
</dbReference>
<dbReference type="GO" id="GO:0005737">
    <property type="term" value="C:cytoplasm"/>
    <property type="evidence" value="ECO:0007669"/>
    <property type="project" value="TreeGrafter"/>
</dbReference>
<keyword evidence="3" id="KW-0663">Pyridoxal phosphate</keyword>
<dbReference type="AlphaFoldDB" id="A0A382Q392"/>
<evidence type="ECO:0000256" key="1">
    <source>
        <dbReference type="ARBA" id="ARBA00001933"/>
    </source>
</evidence>
<dbReference type="GO" id="GO:0030170">
    <property type="term" value="F:pyridoxal phosphate binding"/>
    <property type="evidence" value="ECO:0007669"/>
    <property type="project" value="InterPro"/>
</dbReference>
<dbReference type="InterPro" id="IPR015424">
    <property type="entry name" value="PyrdxlP-dep_Trfase"/>
</dbReference>
<dbReference type="Gene3D" id="3.40.640.10">
    <property type="entry name" value="Type I PLP-dependent aspartate aminotransferase-like (Major domain)"/>
    <property type="match status" value="1"/>
</dbReference>
<organism evidence="4">
    <name type="scientific">marine metagenome</name>
    <dbReference type="NCBI Taxonomy" id="408172"/>
    <lineage>
        <taxon>unclassified sequences</taxon>
        <taxon>metagenomes</taxon>
        <taxon>ecological metagenomes</taxon>
    </lineage>
</organism>
<evidence type="ECO:0000313" key="4">
    <source>
        <dbReference type="EMBL" id="SVC79537.1"/>
    </source>
</evidence>
<dbReference type="GO" id="GO:0003962">
    <property type="term" value="F:cystathionine gamma-synthase activity"/>
    <property type="evidence" value="ECO:0007669"/>
    <property type="project" value="TreeGrafter"/>
</dbReference>
<dbReference type="PANTHER" id="PTHR11808">
    <property type="entry name" value="TRANS-SULFURATION ENZYME FAMILY MEMBER"/>
    <property type="match status" value="1"/>
</dbReference>
<evidence type="ECO:0000256" key="2">
    <source>
        <dbReference type="ARBA" id="ARBA00009077"/>
    </source>
</evidence>